<organism evidence="3 4">
    <name type="scientific">Ignatzschineria rhizosphaerae</name>
    <dbReference type="NCBI Taxonomy" id="2923279"/>
    <lineage>
        <taxon>Bacteria</taxon>
        <taxon>Pseudomonadati</taxon>
        <taxon>Pseudomonadota</taxon>
        <taxon>Gammaproteobacteria</taxon>
        <taxon>Cardiobacteriales</taxon>
        <taxon>Ignatzschineriaceae</taxon>
        <taxon>Ignatzschineria</taxon>
    </lineage>
</organism>
<name>A0ABY3X5R7_9GAMM</name>
<protein>
    <submittedName>
        <fullName evidence="3">Cell envelope integrity protein TolA</fullName>
    </submittedName>
</protein>
<keyword evidence="4" id="KW-1185">Reference proteome</keyword>
<evidence type="ECO:0000256" key="2">
    <source>
        <dbReference type="SAM" id="Phobius"/>
    </source>
</evidence>
<dbReference type="InterPro" id="IPR014161">
    <property type="entry name" value="Tol-Pal_TolA"/>
</dbReference>
<evidence type="ECO:0000313" key="4">
    <source>
        <dbReference type="Proteomes" id="UP000829542"/>
    </source>
</evidence>
<sequence>MKRETQDRWINISSGLLTALVIIGIGYFSFTSYQKIQQAALNENAAKISDENKIAKSERIDTKEVENELNRLAEEKRLEEARIAAEKAAREKAAREKAEAERKAAEKAAQEKLVREKAEQERIIAEQKAAEKQEAEKVAAEKAAAEKRAQEKLAQEKIEQERIATEKKQAEEKATQEKAEAERKAAEKKAAEQKAAEEKLAQEKSEKERLEKERIEKERLAAEKKEADRKAAEAKKTEEESRIAAALNSEYFSQVHAYLYALWITPPGSYGLSTTIQFKVKEDGTIIGMPIIIKESGNEEFDNSVFVAIMSAEKVPMPSDPVVRKYLAKEGFEITYRPTN</sequence>
<feature type="transmembrane region" description="Helical" evidence="2">
    <location>
        <begin position="12"/>
        <end position="30"/>
    </location>
</feature>
<accession>A0ABY3X5R7</accession>
<dbReference type="Proteomes" id="UP000829542">
    <property type="component" value="Chromosome"/>
</dbReference>
<keyword evidence="2" id="KW-0472">Membrane</keyword>
<evidence type="ECO:0000256" key="1">
    <source>
        <dbReference type="SAM" id="MobiDB-lite"/>
    </source>
</evidence>
<dbReference type="Gene3D" id="3.30.1150.10">
    <property type="match status" value="1"/>
</dbReference>
<keyword evidence="2" id="KW-0812">Transmembrane</keyword>
<dbReference type="NCBIfam" id="TIGR02794">
    <property type="entry name" value="tolA_full"/>
    <property type="match status" value="1"/>
</dbReference>
<proteinExistence type="predicted"/>
<dbReference type="SUPFAM" id="SSF74653">
    <property type="entry name" value="TolA/TonB C-terminal domain"/>
    <property type="match status" value="1"/>
</dbReference>
<dbReference type="Pfam" id="PF13103">
    <property type="entry name" value="TonB_2"/>
    <property type="match status" value="1"/>
</dbReference>
<keyword evidence="2" id="KW-1133">Transmembrane helix</keyword>
<feature type="region of interest" description="Disordered" evidence="1">
    <location>
        <begin position="160"/>
        <end position="212"/>
    </location>
</feature>
<dbReference type="RefSeq" id="WP_242149018.1">
    <property type="nucleotide sequence ID" value="NZ_CP093379.1"/>
</dbReference>
<evidence type="ECO:0000313" key="3">
    <source>
        <dbReference type="EMBL" id="UNM96091.1"/>
    </source>
</evidence>
<dbReference type="EMBL" id="CP093379">
    <property type="protein sequence ID" value="UNM96091.1"/>
    <property type="molecule type" value="Genomic_DNA"/>
</dbReference>
<reference evidence="3 4" key="1">
    <citation type="submission" date="2022-03" db="EMBL/GenBank/DDBJ databases">
        <title>Ignatzschineria rhizosphaerae HR5S32.</title>
        <authorList>
            <person name="Sun J.Q."/>
            <person name="Feng J.Y."/>
        </authorList>
    </citation>
    <scope>NUCLEOTIDE SEQUENCE [LARGE SCALE GENOMIC DNA]</scope>
    <source>
        <strain evidence="3 4">HR5S32</strain>
    </source>
</reference>
<gene>
    <name evidence="3" type="primary">tolA</name>
    <name evidence="3" type="ORF">MMG00_12970</name>
</gene>